<dbReference type="Proteomes" id="UP000199062">
    <property type="component" value="Unassembled WGS sequence"/>
</dbReference>
<feature type="region of interest" description="Disordered" evidence="6">
    <location>
        <begin position="78"/>
        <end position="100"/>
    </location>
</feature>
<name>A0A1I6KSS1_9EURY</name>
<keyword evidence="3" id="KW-0285">Flavoprotein</keyword>
<evidence type="ECO:0000256" key="2">
    <source>
        <dbReference type="ARBA" id="ARBA00005272"/>
    </source>
</evidence>
<dbReference type="EMBL" id="FOZK01000001">
    <property type="protein sequence ID" value="SFR94247.1"/>
    <property type="molecule type" value="Genomic_DNA"/>
</dbReference>
<dbReference type="InterPro" id="IPR023753">
    <property type="entry name" value="FAD/NAD-binding_dom"/>
</dbReference>
<gene>
    <name evidence="8" type="ORF">SAMN05216559_1481</name>
</gene>
<evidence type="ECO:0000256" key="6">
    <source>
        <dbReference type="SAM" id="MobiDB-lite"/>
    </source>
</evidence>
<accession>A0A1I6KSS1</accession>
<dbReference type="GO" id="GO:0019646">
    <property type="term" value="P:aerobic electron transport chain"/>
    <property type="evidence" value="ECO:0007669"/>
    <property type="project" value="TreeGrafter"/>
</dbReference>
<keyword evidence="4" id="KW-0274">FAD</keyword>
<keyword evidence="9" id="KW-1185">Reference proteome</keyword>
<evidence type="ECO:0000256" key="1">
    <source>
        <dbReference type="ARBA" id="ARBA00001974"/>
    </source>
</evidence>
<dbReference type="InterPro" id="IPR036188">
    <property type="entry name" value="FAD/NAD-bd_sf"/>
</dbReference>
<dbReference type="AlphaFoldDB" id="A0A1I6KSS1"/>
<dbReference type="RefSeq" id="WP_089815318.1">
    <property type="nucleotide sequence ID" value="NZ_FOZK01000001.1"/>
</dbReference>
<evidence type="ECO:0000256" key="5">
    <source>
        <dbReference type="ARBA" id="ARBA00023002"/>
    </source>
</evidence>
<dbReference type="OrthoDB" id="38899at2157"/>
<reference evidence="8 9" key="1">
    <citation type="submission" date="2016-10" db="EMBL/GenBank/DDBJ databases">
        <authorList>
            <person name="de Groot N.N."/>
        </authorList>
    </citation>
    <scope>NUCLEOTIDE SEQUENCE [LARGE SCALE GENOMIC DNA]</scope>
    <source>
        <strain evidence="8 9">CGMCC 1.10457</strain>
    </source>
</reference>
<comment type="similarity">
    <text evidence="2">Belongs to the NADH dehydrogenase family.</text>
</comment>
<comment type="cofactor">
    <cofactor evidence="1">
        <name>FAD</name>
        <dbReference type="ChEBI" id="CHEBI:57692"/>
    </cofactor>
</comment>
<evidence type="ECO:0000313" key="8">
    <source>
        <dbReference type="EMBL" id="SFR94247.1"/>
    </source>
</evidence>
<evidence type="ECO:0000259" key="7">
    <source>
        <dbReference type="Pfam" id="PF07992"/>
    </source>
</evidence>
<evidence type="ECO:0000256" key="4">
    <source>
        <dbReference type="ARBA" id="ARBA00022827"/>
    </source>
</evidence>
<dbReference type="GO" id="GO:0003955">
    <property type="term" value="F:NAD(P)H dehydrogenase (quinone) activity"/>
    <property type="evidence" value="ECO:0007669"/>
    <property type="project" value="TreeGrafter"/>
</dbReference>
<dbReference type="PANTHER" id="PTHR42913:SF3">
    <property type="entry name" value="64 KDA MITOCHONDRIAL NADH DEHYDROGENASE (EUROFUNG)"/>
    <property type="match status" value="1"/>
</dbReference>
<dbReference type="Pfam" id="PF07992">
    <property type="entry name" value="Pyr_redox_2"/>
    <property type="match status" value="1"/>
</dbReference>
<evidence type="ECO:0000313" key="9">
    <source>
        <dbReference type="Proteomes" id="UP000199062"/>
    </source>
</evidence>
<dbReference type="InterPro" id="IPR051169">
    <property type="entry name" value="NADH-Q_oxidoreductase"/>
</dbReference>
<sequence>MRVAVLGAGYAGLTLARKLQNALPDEATLVVVDESDSHLVQHELHRAVRRPALAEEITIPLEDVLDCEIRQARVTDVNPAEGTAMLDSQDGEDDDGHGEERLDYDVGAVCLGAETDDHGLPGVADHGTPLKSLAHAREIRAEYLDVLDADGRVIVGGAGLSGVQLAGELAAMADDRGADSEILLLERLDAVAPSFPGNFQRAVRDELERAGVDVRTGTAVESADADAVTLATGDELAYDQFVWTGGIRGPDAMDAERPVVRSDLRLAGDTFVVGDAGRVVDVDGEAVPASAQTAVRQARVAARNITVLVDHRLGGGGGFAPELDRYEFDSPGWLVSVGDGAVAQVGSRVLTGRAALALKTSVGAGYLGSVGAVENAVDLVREELNLTVEADESESESAEGNGNGDA</sequence>
<dbReference type="STRING" id="767519.SAMN05216559_1481"/>
<protein>
    <submittedName>
        <fullName evidence="8">NADH dehydrogenase</fullName>
    </submittedName>
</protein>
<feature type="domain" description="FAD/NAD(P)-binding" evidence="7">
    <location>
        <begin position="1"/>
        <end position="298"/>
    </location>
</feature>
<organism evidence="8 9">
    <name type="scientific">Halomicrobium zhouii</name>
    <dbReference type="NCBI Taxonomy" id="767519"/>
    <lineage>
        <taxon>Archaea</taxon>
        <taxon>Methanobacteriati</taxon>
        <taxon>Methanobacteriota</taxon>
        <taxon>Stenosarchaea group</taxon>
        <taxon>Halobacteria</taxon>
        <taxon>Halobacteriales</taxon>
        <taxon>Haloarculaceae</taxon>
        <taxon>Halomicrobium</taxon>
    </lineage>
</organism>
<dbReference type="SUPFAM" id="SSF51905">
    <property type="entry name" value="FAD/NAD(P)-binding domain"/>
    <property type="match status" value="1"/>
</dbReference>
<evidence type="ECO:0000256" key="3">
    <source>
        <dbReference type="ARBA" id="ARBA00022630"/>
    </source>
</evidence>
<dbReference type="PANTHER" id="PTHR42913">
    <property type="entry name" value="APOPTOSIS-INDUCING FACTOR 1"/>
    <property type="match status" value="1"/>
</dbReference>
<keyword evidence="5" id="KW-0560">Oxidoreductase</keyword>
<dbReference type="Gene3D" id="3.50.50.100">
    <property type="match status" value="1"/>
</dbReference>
<proteinExistence type="inferred from homology"/>